<dbReference type="PANTHER" id="PTHR30273">
    <property type="entry name" value="PERIPLASMIC SIGNAL SENSOR AND SIGMA FACTOR ACTIVATOR FECR-RELATED"/>
    <property type="match status" value="1"/>
</dbReference>
<keyword evidence="5" id="KW-1185">Reference proteome</keyword>
<dbReference type="Gene3D" id="3.55.50.30">
    <property type="match status" value="1"/>
</dbReference>
<keyword evidence="1" id="KW-0472">Membrane</keyword>
<dbReference type="Gene3D" id="2.60.120.1440">
    <property type="match status" value="1"/>
</dbReference>
<gene>
    <name evidence="4" type="ORF">G3T16_08840</name>
</gene>
<feature type="domain" description="FecR protein" evidence="2">
    <location>
        <begin position="112"/>
        <end position="203"/>
    </location>
</feature>
<dbReference type="PANTHER" id="PTHR30273:SF2">
    <property type="entry name" value="PROTEIN FECR"/>
    <property type="match status" value="1"/>
</dbReference>
<evidence type="ECO:0000259" key="2">
    <source>
        <dbReference type="Pfam" id="PF04773"/>
    </source>
</evidence>
<dbReference type="InterPro" id="IPR012373">
    <property type="entry name" value="Ferrdict_sens_TM"/>
</dbReference>
<feature type="domain" description="FecR N-terminal" evidence="3">
    <location>
        <begin position="15"/>
        <end position="53"/>
    </location>
</feature>
<evidence type="ECO:0000256" key="1">
    <source>
        <dbReference type="SAM" id="Phobius"/>
    </source>
</evidence>
<dbReference type="InterPro" id="IPR006860">
    <property type="entry name" value="FecR"/>
</dbReference>
<name>A0A6C0U074_9GAMM</name>
<evidence type="ECO:0000259" key="3">
    <source>
        <dbReference type="Pfam" id="PF16220"/>
    </source>
</evidence>
<sequence>MNQTFSEQFERDCDTALSWIARFRAEDASEQDHRAFALWLAADAGHRQAMDLMLELWDDLGSVRHLPFDEPQPAPVNRSRRRWLGAAIGLAASVMFAGFLLPFGTDAPSIEEYQTNLGERRTLTLDDQSRIILNTSTRIKVAYSGAARTITLLRGEAFFEVQPDPERPFRVHAGSAEVTAIGTAFNIYRNDDDTAITVTEGIVQVSEPGQTANRASQVAILRAEEQLRTSARGLGQSQRVDLAVPTAWQRGELVARQLPLTQLTRELARYHDTRILIGDRDTANLTVSGVFNLDHPDSVLQALERSLALKVVRLDERTVQLLKAPQ</sequence>
<dbReference type="Proteomes" id="UP000477680">
    <property type="component" value="Chromosome"/>
</dbReference>
<dbReference type="GO" id="GO:0016989">
    <property type="term" value="F:sigma factor antagonist activity"/>
    <property type="evidence" value="ECO:0007669"/>
    <property type="project" value="TreeGrafter"/>
</dbReference>
<accession>A0A6C0U074</accession>
<dbReference type="InterPro" id="IPR032623">
    <property type="entry name" value="FecR_N"/>
</dbReference>
<reference evidence="4 5" key="1">
    <citation type="submission" date="2020-02" db="EMBL/GenBank/DDBJ databases">
        <title>Genome sequencing for Kineobactrum sp. M2.</title>
        <authorList>
            <person name="Park S.-J."/>
        </authorList>
    </citation>
    <scope>NUCLEOTIDE SEQUENCE [LARGE SCALE GENOMIC DNA]</scope>
    <source>
        <strain evidence="4 5">M2</strain>
    </source>
</reference>
<protein>
    <submittedName>
        <fullName evidence="4">FecR family protein</fullName>
    </submittedName>
</protein>
<organism evidence="4 5">
    <name type="scientific">Kineobactrum salinum</name>
    <dbReference type="NCBI Taxonomy" id="2708301"/>
    <lineage>
        <taxon>Bacteria</taxon>
        <taxon>Pseudomonadati</taxon>
        <taxon>Pseudomonadota</taxon>
        <taxon>Gammaproteobacteria</taxon>
        <taxon>Cellvibrionales</taxon>
        <taxon>Halieaceae</taxon>
        <taxon>Kineobactrum</taxon>
    </lineage>
</organism>
<dbReference type="PIRSF" id="PIRSF018266">
    <property type="entry name" value="FecR"/>
    <property type="match status" value="1"/>
</dbReference>
<dbReference type="Pfam" id="PF16220">
    <property type="entry name" value="DUF4880"/>
    <property type="match status" value="1"/>
</dbReference>
<keyword evidence="1" id="KW-1133">Transmembrane helix</keyword>
<dbReference type="RefSeq" id="WP_163494744.1">
    <property type="nucleotide sequence ID" value="NZ_CP048711.1"/>
</dbReference>
<dbReference type="Pfam" id="PF04773">
    <property type="entry name" value="FecR"/>
    <property type="match status" value="1"/>
</dbReference>
<proteinExistence type="predicted"/>
<keyword evidence="1" id="KW-0812">Transmembrane</keyword>
<feature type="transmembrane region" description="Helical" evidence="1">
    <location>
        <begin position="83"/>
        <end position="104"/>
    </location>
</feature>
<dbReference type="KEGG" id="kim:G3T16_08840"/>
<evidence type="ECO:0000313" key="4">
    <source>
        <dbReference type="EMBL" id="QIB65492.1"/>
    </source>
</evidence>
<evidence type="ECO:0000313" key="5">
    <source>
        <dbReference type="Proteomes" id="UP000477680"/>
    </source>
</evidence>
<dbReference type="AlphaFoldDB" id="A0A6C0U074"/>
<dbReference type="EMBL" id="CP048711">
    <property type="protein sequence ID" value="QIB65492.1"/>
    <property type="molecule type" value="Genomic_DNA"/>
</dbReference>